<accession>A0A9P6ZGB9</accession>
<keyword evidence="3" id="KW-1185">Reference proteome</keyword>
<proteinExistence type="predicted"/>
<evidence type="ECO:0000256" key="1">
    <source>
        <dbReference type="SAM" id="SignalP"/>
    </source>
</evidence>
<protein>
    <submittedName>
        <fullName evidence="2">Uncharacterized protein</fullName>
    </submittedName>
</protein>
<name>A0A9P6ZGB9_9AGAM</name>
<sequence>MATFIFLTSHLLLVGMVMNEVTEVTEPRLFVLDILKSSTIKLILTGDYICVFGFPPFDLAVSPVKIVIRSDPEARTPFSIACGQRLFLITTWVEEKNKKQVSYNLFAPANILLSYVPALPPWTGRHIINWDT</sequence>
<evidence type="ECO:0000313" key="3">
    <source>
        <dbReference type="Proteomes" id="UP000714275"/>
    </source>
</evidence>
<feature type="signal peptide" evidence="1">
    <location>
        <begin position="1"/>
        <end position="19"/>
    </location>
</feature>
<dbReference type="AlphaFoldDB" id="A0A9P6ZGB9"/>
<evidence type="ECO:0000313" key="2">
    <source>
        <dbReference type="EMBL" id="KAG1764974.1"/>
    </source>
</evidence>
<comment type="caution">
    <text evidence="2">The sequence shown here is derived from an EMBL/GenBank/DDBJ whole genome shotgun (WGS) entry which is preliminary data.</text>
</comment>
<gene>
    <name evidence="2" type="ORF">EV702DRAFT_1204786</name>
</gene>
<keyword evidence="1" id="KW-0732">Signal</keyword>
<reference evidence="2" key="1">
    <citation type="journal article" date="2020" name="New Phytol.">
        <title>Comparative genomics reveals dynamic genome evolution in host specialist ectomycorrhizal fungi.</title>
        <authorList>
            <person name="Lofgren L.A."/>
            <person name="Nguyen N.H."/>
            <person name="Vilgalys R."/>
            <person name="Ruytinx J."/>
            <person name="Liao H.L."/>
            <person name="Branco S."/>
            <person name="Kuo A."/>
            <person name="LaButti K."/>
            <person name="Lipzen A."/>
            <person name="Andreopoulos W."/>
            <person name="Pangilinan J."/>
            <person name="Riley R."/>
            <person name="Hundley H."/>
            <person name="Na H."/>
            <person name="Barry K."/>
            <person name="Grigoriev I.V."/>
            <person name="Stajich J.E."/>
            <person name="Kennedy P.G."/>
        </authorList>
    </citation>
    <scope>NUCLEOTIDE SEQUENCE</scope>
    <source>
        <strain evidence="2">DOB743</strain>
    </source>
</reference>
<dbReference type="Proteomes" id="UP000714275">
    <property type="component" value="Unassembled WGS sequence"/>
</dbReference>
<dbReference type="EMBL" id="JABBWD010000116">
    <property type="protein sequence ID" value="KAG1764974.1"/>
    <property type="molecule type" value="Genomic_DNA"/>
</dbReference>
<feature type="chain" id="PRO_5040389664" evidence="1">
    <location>
        <begin position="20"/>
        <end position="132"/>
    </location>
</feature>
<organism evidence="2 3">
    <name type="scientific">Suillus placidus</name>
    <dbReference type="NCBI Taxonomy" id="48579"/>
    <lineage>
        <taxon>Eukaryota</taxon>
        <taxon>Fungi</taxon>
        <taxon>Dikarya</taxon>
        <taxon>Basidiomycota</taxon>
        <taxon>Agaricomycotina</taxon>
        <taxon>Agaricomycetes</taxon>
        <taxon>Agaricomycetidae</taxon>
        <taxon>Boletales</taxon>
        <taxon>Suillineae</taxon>
        <taxon>Suillaceae</taxon>
        <taxon>Suillus</taxon>
    </lineage>
</organism>